<keyword evidence="3" id="KW-0805">Transcription regulation</keyword>
<evidence type="ECO:0000259" key="7">
    <source>
        <dbReference type="PROSITE" id="PS51000"/>
    </source>
</evidence>
<evidence type="ECO:0000313" key="8">
    <source>
        <dbReference type="EMBL" id="PKY98681.1"/>
    </source>
</evidence>
<evidence type="ECO:0000256" key="5">
    <source>
        <dbReference type="ARBA" id="ARBA00023163"/>
    </source>
</evidence>
<evidence type="ECO:0000313" key="9">
    <source>
        <dbReference type="Proteomes" id="UP000234778"/>
    </source>
</evidence>
<dbReference type="InterPro" id="IPR014036">
    <property type="entry name" value="DeoR-like_C"/>
</dbReference>
<evidence type="ECO:0000256" key="4">
    <source>
        <dbReference type="ARBA" id="ARBA00023125"/>
    </source>
</evidence>
<dbReference type="InterPro" id="IPR018356">
    <property type="entry name" value="Tscrpt_reg_HTH_DeoR_CS"/>
</dbReference>
<accession>A0A2I1KST3</accession>
<keyword evidence="4" id="KW-0238">DNA-binding</keyword>
<dbReference type="InterPro" id="IPR036388">
    <property type="entry name" value="WH-like_DNA-bd_sf"/>
</dbReference>
<evidence type="ECO:0000256" key="3">
    <source>
        <dbReference type="ARBA" id="ARBA00023015"/>
    </source>
</evidence>
<keyword evidence="2" id="KW-0678">Repressor</keyword>
<dbReference type="SUPFAM" id="SSF100950">
    <property type="entry name" value="NagB/RpiA/CoA transferase-like"/>
    <property type="match status" value="1"/>
</dbReference>
<keyword evidence="5" id="KW-0804">Transcription</keyword>
<dbReference type="Pfam" id="PF00455">
    <property type="entry name" value="DeoRC"/>
    <property type="match status" value="1"/>
</dbReference>
<evidence type="ECO:0000256" key="1">
    <source>
        <dbReference type="ARBA" id="ARBA00021390"/>
    </source>
</evidence>
<dbReference type="InterPro" id="IPR037171">
    <property type="entry name" value="NagB/RpiA_transferase-like"/>
</dbReference>
<dbReference type="PANTHER" id="PTHR30363">
    <property type="entry name" value="HTH-TYPE TRANSCRIPTIONAL REGULATOR SRLR-RELATED"/>
    <property type="match status" value="1"/>
</dbReference>
<dbReference type="SMART" id="SM00420">
    <property type="entry name" value="HTH_DEOR"/>
    <property type="match status" value="1"/>
</dbReference>
<protein>
    <recommendedName>
        <fullName evidence="1">Lactose phosphotransferase system repressor</fullName>
    </recommendedName>
</protein>
<dbReference type="InterPro" id="IPR036390">
    <property type="entry name" value="WH_DNA-bd_sf"/>
</dbReference>
<dbReference type="GO" id="GO:0003700">
    <property type="term" value="F:DNA-binding transcription factor activity"/>
    <property type="evidence" value="ECO:0007669"/>
    <property type="project" value="InterPro"/>
</dbReference>
<dbReference type="SMART" id="SM01134">
    <property type="entry name" value="DeoRC"/>
    <property type="match status" value="1"/>
</dbReference>
<sequence>MGRATCVWSSRTSLAVMAVPRPPASGAKERRDALIAYLRTTGVTQVAELPERFGVSVETIRRDLRALEAAGRIQRSYGTVTAADSGSFESSREFRFSHHIDEKERIAAAAVEYLGTAESIFLDEGYHPLLVGRALPTDRDLTIITASLPAAIELAERPRTTVIVIGGRVRPVTLASVDRWATSMLRDMEPDLAIVGANGVGEDGWMTTPNPSVAEVKEAVLAAAQRSIFVGSHAKFGHHTFARFGHVRHLERVITGRELRASTARRLTDLGATIERV</sequence>
<dbReference type="Proteomes" id="UP000234778">
    <property type="component" value="Unassembled WGS sequence"/>
</dbReference>
<dbReference type="PANTHER" id="PTHR30363:SF4">
    <property type="entry name" value="GLYCEROL-3-PHOSPHATE REGULON REPRESSOR"/>
    <property type="match status" value="1"/>
</dbReference>
<proteinExistence type="predicted"/>
<comment type="function">
    <text evidence="6">Repressor of the lactose catabolism operon. Galactose-6-phosphate is the inducer.</text>
</comment>
<dbReference type="SUPFAM" id="SSF46785">
    <property type="entry name" value="Winged helix' DNA-binding domain"/>
    <property type="match status" value="1"/>
</dbReference>
<feature type="domain" description="HTH deoR-type" evidence="7">
    <location>
        <begin position="27"/>
        <end position="82"/>
    </location>
</feature>
<dbReference type="Gene3D" id="1.10.10.10">
    <property type="entry name" value="Winged helix-like DNA-binding domain superfamily/Winged helix DNA-binding domain"/>
    <property type="match status" value="1"/>
</dbReference>
<organism evidence="8 9">
    <name type="scientific">Actinomyces urogenitalis</name>
    <dbReference type="NCBI Taxonomy" id="103621"/>
    <lineage>
        <taxon>Bacteria</taxon>
        <taxon>Bacillati</taxon>
        <taxon>Actinomycetota</taxon>
        <taxon>Actinomycetes</taxon>
        <taxon>Actinomycetales</taxon>
        <taxon>Actinomycetaceae</taxon>
        <taxon>Actinomyces</taxon>
    </lineage>
</organism>
<dbReference type="EMBL" id="PKHA01000005">
    <property type="protein sequence ID" value="PKY98681.1"/>
    <property type="molecule type" value="Genomic_DNA"/>
</dbReference>
<comment type="caution">
    <text evidence="8">The sequence shown here is derived from an EMBL/GenBank/DDBJ whole genome shotgun (WGS) entry which is preliminary data.</text>
</comment>
<dbReference type="PROSITE" id="PS51000">
    <property type="entry name" value="HTH_DEOR_2"/>
    <property type="match status" value="1"/>
</dbReference>
<gene>
    <name evidence="8" type="ORF">CYJ26_06175</name>
</gene>
<dbReference type="PROSITE" id="PS00894">
    <property type="entry name" value="HTH_DEOR_1"/>
    <property type="match status" value="1"/>
</dbReference>
<evidence type="ECO:0000256" key="2">
    <source>
        <dbReference type="ARBA" id="ARBA00022491"/>
    </source>
</evidence>
<reference evidence="8 9" key="1">
    <citation type="submission" date="2017-12" db="EMBL/GenBank/DDBJ databases">
        <title>Phylogenetic diversity of female urinary microbiome.</title>
        <authorList>
            <person name="Thomas-White K."/>
            <person name="Wolfe A.J."/>
        </authorList>
    </citation>
    <scope>NUCLEOTIDE SEQUENCE [LARGE SCALE GENOMIC DNA]</scope>
    <source>
        <strain evidence="8 9">UMB0319</strain>
    </source>
</reference>
<evidence type="ECO:0000256" key="6">
    <source>
        <dbReference type="ARBA" id="ARBA00024937"/>
    </source>
</evidence>
<dbReference type="PRINTS" id="PR00037">
    <property type="entry name" value="HTHLACR"/>
</dbReference>
<dbReference type="Pfam" id="PF08220">
    <property type="entry name" value="HTH_DeoR"/>
    <property type="match status" value="1"/>
</dbReference>
<name>A0A2I1KST3_9ACTO</name>
<dbReference type="AlphaFoldDB" id="A0A2I1KST3"/>
<dbReference type="InterPro" id="IPR001034">
    <property type="entry name" value="DeoR_HTH"/>
</dbReference>
<dbReference type="InterPro" id="IPR050313">
    <property type="entry name" value="Carb_Metab_HTH_regulators"/>
</dbReference>
<dbReference type="GO" id="GO:0003677">
    <property type="term" value="F:DNA binding"/>
    <property type="evidence" value="ECO:0007669"/>
    <property type="project" value="UniProtKB-KW"/>
</dbReference>